<dbReference type="Gene3D" id="3.30.70.1350">
    <property type="entry name" value="Cation efflux protein, cytoplasmic domain"/>
    <property type="match status" value="1"/>
</dbReference>
<dbReference type="Gene3D" id="1.20.1510.10">
    <property type="entry name" value="Cation efflux protein transmembrane domain"/>
    <property type="match status" value="1"/>
</dbReference>
<dbReference type="InterPro" id="IPR036837">
    <property type="entry name" value="Cation_efflux_CTD_sf"/>
</dbReference>
<dbReference type="SUPFAM" id="SSF160240">
    <property type="entry name" value="Cation efflux protein cytoplasmic domain-like"/>
    <property type="match status" value="1"/>
</dbReference>
<organism evidence="9 10">
    <name type="scientific">Fictibacillus barbaricus</name>
    <dbReference type="NCBI Taxonomy" id="182136"/>
    <lineage>
        <taxon>Bacteria</taxon>
        <taxon>Bacillati</taxon>
        <taxon>Bacillota</taxon>
        <taxon>Bacilli</taxon>
        <taxon>Bacillales</taxon>
        <taxon>Fictibacillaceae</taxon>
        <taxon>Fictibacillus</taxon>
    </lineage>
</organism>
<keyword evidence="10" id="KW-1185">Reference proteome</keyword>
<dbReference type="InterPro" id="IPR058533">
    <property type="entry name" value="Cation_efflux_TM"/>
</dbReference>
<feature type="transmembrane region" description="Helical" evidence="6">
    <location>
        <begin position="196"/>
        <end position="216"/>
    </location>
</feature>
<reference evidence="9 10" key="1">
    <citation type="submission" date="2021-01" db="EMBL/GenBank/DDBJ databases">
        <title>Genome Sequencing of Type Strains.</title>
        <authorList>
            <person name="Lemaire J.F."/>
            <person name="Inderbitzin P."/>
            <person name="Collins S.B."/>
            <person name="Wespe N."/>
            <person name="Knight-Connoni V."/>
        </authorList>
    </citation>
    <scope>NUCLEOTIDE SEQUENCE [LARGE SCALE GENOMIC DNA]</scope>
    <source>
        <strain evidence="9 10">DSM 14730</strain>
    </source>
</reference>
<dbReference type="PANTHER" id="PTHR13414:SF9">
    <property type="entry name" value="PROTON-COUPLED ZINC ANTIPORTER SLC30A9, MITOCHONDRIAL"/>
    <property type="match status" value="1"/>
</dbReference>
<dbReference type="Proteomes" id="UP001319060">
    <property type="component" value="Unassembled WGS sequence"/>
</dbReference>
<evidence type="ECO:0000256" key="6">
    <source>
        <dbReference type="SAM" id="Phobius"/>
    </source>
</evidence>
<evidence type="ECO:0000256" key="2">
    <source>
        <dbReference type="ARBA" id="ARBA00022448"/>
    </source>
</evidence>
<feature type="transmembrane region" description="Helical" evidence="6">
    <location>
        <begin position="114"/>
        <end position="133"/>
    </location>
</feature>
<evidence type="ECO:0000256" key="3">
    <source>
        <dbReference type="ARBA" id="ARBA00022692"/>
    </source>
</evidence>
<feature type="transmembrane region" description="Helical" evidence="6">
    <location>
        <begin position="169"/>
        <end position="190"/>
    </location>
</feature>
<feature type="domain" description="Cation efflux protein transmembrane" evidence="7">
    <location>
        <begin position="15"/>
        <end position="226"/>
    </location>
</feature>
<evidence type="ECO:0000256" key="4">
    <source>
        <dbReference type="ARBA" id="ARBA00022989"/>
    </source>
</evidence>
<accession>A0ABS2ZAE7</accession>
<evidence type="ECO:0000313" key="9">
    <source>
        <dbReference type="EMBL" id="MBN3544299.1"/>
    </source>
</evidence>
<keyword evidence="2" id="KW-0813">Transport</keyword>
<dbReference type="InterPro" id="IPR027469">
    <property type="entry name" value="Cation_efflux_TMD_sf"/>
</dbReference>
<gene>
    <name evidence="9" type="ORF">JYA64_03215</name>
</gene>
<keyword evidence="5 6" id="KW-0472">Membrane</keyword>
<sequence length="333" mass="35979">MLISLLKKGNRSSGIAALGNTVLAIAKGIAAAVSGSGAMFATTLHSAADALNQTFVFFGSALSEKEPTKKFPAGFGRVVNLFVLIAVIVVSIMAYETILKGWKLIQDPHPSTNLLLNIGIMLLAILVDGFILIKAMKEIVHETRSDAKGFGIVKESFKNVSLAAPPTRLVFYEDLIATSGALLALISIILADLTGAYILDGIGTLLIGILLVVVAFKLGIENTRGLIGVAAPKVVEDRIADTILSDRDVVDIKELRILQEGRRYHVESYIELKEGFTLADADDIKFRVRDTLLEDPDIGDVTMGILETDHVKTWPKEAVIEVNGKEDNTEKIR</sequence>
<dbReference type="Pfam" id="PF16916">
    <property type="entry name" value="ZT_dimer"/>
    <property type="match status" value="1"/>
</dbReference>
<protein>
    <submittedName>
        <fullName evidence="9">Cation transporter</fullName>
    </submittedName>
</protein>
<dbReference type="SUPFAM" id="SSF161111">
    <property type="entry name" value="Cation efflux protein transmembrane domain-like"/>
    <property type="match status" value="1"/>
</dbReference>
<dbReference type="InterPro" id="IPR027470">
    <property type="entry name" value="Cation_efflux_CTD"/>
</dbReference>
<proteinExistence type="predicted"/>
<keyword evidence="3 6" id="KW-0812">Transmembrane</keyword>
<keyword evidence="4 6" id="KW-1133">Transmembrane helix</keyword>
<feature type="transmembrane region" description="Helical" evidence="6">
    <location>
        <begin position="74"/>
        <end position="94"/>
    </location>
</feature>
<name>A0ABS2ZAE7_9BACL</name>
<evidence type="ECO:0000256" key="1">
    <source>
        <dbReference type="ARBA" id="ARBA00004141"/>
    </source>
</evidence>
<dbReference type="InterPro" id="IPR040177">
    <property type="entry name" value="SLC30A9"/>
</dbReference>
<evidence type="ECO:0000259" key="7">
    <source>
        <dbReference type="Pfam" id="PF01545"/>
    </source>
</evidence>
<dbReference type="EMBL" id="JAFHKS010000041">
    <property type="protein sequence ID" value="MBN3544299.1"/>
    <property type="molecule type" value="Genomic_DNA"/>
</dbReference>
<comment type="subcellular location">
    <subcellularLocation>
        <location evidence="1">Membrane</location>
        <topology evidence="1">Multi-pass membrane protein</topology>
    </subcellularLocation>
</comment>
<evidence type="ECO:0000259" key="8">
    <source>
        <dbReference type="Pfam" id="PF16916"/>
    </source>
</evidence>
<feature type="transmembrane region" description="Helical" evidence="6">
    <location>
        <begin position="12"/>
        <end position="33"/>
    </location>
</feature>
<dbReference type="InterPro" id="IPR002524">
    <property type="entry name" value="Cation_efflux"/>
</dbReference>
<dbReference type="Pfam" id="PF01545">
    <property type="entry name" value="Cation_efflux"/>
    <property type="match status" value="1"/>
</dbReference>
<evidence type="ECO:0000313" key="10">
    <source>
        <dbReference type="Proteomes" id="UP001319060"/>
    </source>
</evidence>
<dbReference type="NCBIfam" id="TIGR01297">
    <property type="entry name" value="CDF"/>
    <property type="match status" value="1"/>
</dbReference>
<feature type="domain" description="Cation efflux protein cytoplasmic" evidence="8">
    <location>
        <begin position="232"/>
        <end position="302"/>
    </location>
</feature>
<dbReference type="PANTHER" id="PTHR13414">
    <property type="entry name" value="HUEL-CATION TRANSPORTER"/>
    <property type="match status" value="1"/>
</dbReference>
<comment type="caution">
    <text evidence="9">The sequence shown here is derived from an EMBL/GenBank/DDBJ whole genome shotgun (WGS) entry which is preliminary data.</text>
</comment>
<evidence type="ECO:0000256" key="5">
    <source>
        <dbReference type="ARBA" id="ARBA00023136"/>
    </source>
</evidence>